<sequence>MRWLKKREVIIYFLLFKKFNYNKFNIGEAFDVLKPYFSKKVSYHSISYMSKIGLITKLNELEYRLNPFDDFILTFLAKSYLERRATLRHKIQ</sequence>
<keyword evidence="2" id="KW-1185">Reference proteome</keyword>
<dbReference type="AlphaFoldDB" id="A0AAQ4CPU8"/>
<protein>
    <submittedName>
        <fullName evidence="1">Uncharacterized protein</fullName>
    </submittedName>
</protein>
<accession>A0AAQ4CPU8</accession>
<proteinExistence type="predicted"/>
<evidence type="ECO:0000313" key="1">
    <source>
        <dbReference type="EMBL" id="BDB97829.1"/>
    </source>
</evidence>
<dbReference type="Proteomes" id="UP001319921">
    <property type="component" value="Chromosome"/>
</dbReference>
<dbReference type="KEGG" id="scas:SACC_08460"/>
<dbReference type="EMBL" id="AP025226">
    <property type="protein sequence ID" value="BDB97829.1"/>
    <property type="molecule type" value="Genomic_DNA"/>
</dbReference>
<organism evidence="1 2">
    <name type="scientific">Saccharolobus caldissimus</name>
    <dbReference type="NCBI Taxonomy" id="1702097"/>
    <lineage>
        <taxon>Archaea</taxon>
        <taxon>Thermoproteota</taxon>
        <taxon>Thermoprotei</taxon>
        <taxon>Sulfolobales</taxon>
        <taxon>Sulfolobaceae</taxon>
        <taxon>Saccharolobus</taxon>
    </lineage>
</organism>
<reference evidence="1 2" key="1">
    <citation type="journal article" date="2022" name="Microbiol. Resour. Announc.">
        <title>Complete Genome Sequence of the Hyperthermophilic and Acidophilic Archaeon Saccharolobus caldissimus Strain HS-3T.</title>
        <authorList>
            <person name="Sakai H.D."/>
            <person name="Kurosawa N."/>
        </authorList>
    </citation>
    <scope>NUCLEOTIDE SEQUENCE [LARGE SCALE GENOMIC DNA]</scope>
    <source>
        <strain evidence="1 2">JCM32116</strain>
    </source>
</reference>
<evidence type="ECO:0000313" key="2">
    <source>
        <dbReference type="Proteomes" id="UP001319921"/>
    </source>
</evidence>
<gene>
    <name evidence="1" type="ORF">SACC_08460</name>
</gene>
<name>A0AAQ4CPU8_9CREN</name>